<comment type="similarity">
    <text evidence="2">Belongs to the protein kinase superfamily. ADCK protein kinase family.</text>
</comment>
<comment type="caution">
    <text evidence="15">The sequence shown here is derived from an EMBL/GenBank/DDBJ whole genome shotgun (WGS) entry which is preliminary data.</text>
</comment>
<sequence length="529" mass="58065">MGFAIAPLYRLARAGYVMAREGVFSLVPPIDLPPAARFALRVGRAFERAGARSAEDDARLTEAFNRLGPSYVKLGQFLATRPDVVGQDAANELAKLQDRVPPVDDAMIRAAVEEGLGAPIDSLFVKFGPAVAAASIAQVHRATVRDADGTEREVAVKVLKPGVAVRFARDLESYYVAARMVERFLPVTRRLRPLAIVDTLARSVTLEMDLRLEAAALSEMAENTDEDEGFRVPSVDWRRTAKTVLTMEWIDGIKLSDAERIDAAGIDRVKLANTIMQSFLRHAVRDGFFHADMHQGNLLVEPNGTLVALDLGIMGRLNDAERRFLAEILYGFIRRDYHRVAEVHFEAGYVPRGQDVDVFAQALRAIGEPIRGHTAQEISMARLLTQLFEVTELFAMYTQPRLIMLQKTMVVVEGVARSVDPDLDMWRTAEPVVGDWIARRLGPAGRLESAGSGFGALIKLVSDLPTLAERAERISASLADMSEKGIVLEERSLEALAAAESRRGRSGRLALWVGALSLLAIALKVVFGT</sequence>
<dbReference type="UniPathway" id="UPA00232"/>
<dbReference type="RefSeq" id="WP_153480461.1">
    <property type="nucleotide sequence ID" value="NZ_VWNA01000001.1"/>
</dbReference>
<keyword evidence="4" id="KW-0997">Cell inner membrane</keyword>
<keyword evidence="7 13" id="KW-0812">Transmembrane</keyword>
<dbReference type="PANTHER" id="PTHR10566:SF113">
    <property type="entry name" value="PROTEIN ACTIVITY OF BC1 COMPLEX KINASE 7, CHLOROPLASTIC"/>
    <property type="match status" value="1"/>
</dbReference>
<dbReference type="InterPro" id="IPR045308">
    <property type="entry name" value="UbiB_bact"/>
</dbReference>
<evidence type="ECO:0000256" key="11">
    <source>
        <dbReference type="ARBA" id="ARBA00022989"/>
    </source>
</evidence>
<dbReference type="GO" id="GO:0006744">
    <property type="term" value="P:ubiquinone biosynthetic process"/>
    <property type="evidence" value="ECO:0007669"/>
    <property type="project" value="UniProtKB-UniPathway"/>
</dbReference>
<evidence type="ECO:0000313" key="16">
    <source>
        <dbReference type="Proteomes" id="UP000332515"/>
    </source>
</evidence>
<keyword evidence="16" id="KW-1185">Reference proteome</keyword>
<dbReference type="InterPro" id="IPR004147">
    <property type="entry name" value="ABC1_dom"/>
</dbReference>
<dbReference type="Proteomes" id="UP000332515">
    <property type="component" value="Unassembled WGS sequence"/>
</dbReference>
<evidence type="ECO:0000256" key="10">
    <source>
        <dbReference type="ARBA" id="ARBA00022840"/>
    </source>
</evidence>
<evidence type="ECO:0000256" key="3">
    <source>
        <dbReference type="ARBA" id="ARBA00022475"/>
    </source>
</evidence>
<evidence type="ECO:0000256" key="8">
    <source>
        <dbReference type="ARBA" id="ARBA00022741"/>
    </source>
</evidence>
<evidence type="ECO:0000256" key="7">
    <source>
        <dbReference type="ARBA" id="ARBA00022692"/>
    </source>
</evidence>
<keyword evidence="8" id="KW-0547">Nucleotide-binding</keyword>
<dbReference type="NCBIfam" id="TIGR01982">
    <property type="entry name" value="UbiB"/>
    <property type="match status" value="1"/>
</dbReference>
<gene>
    <name evidence="15" type="primary">ubiB</name>
    <name evidence="15" type="ORF">F0357_09855</name>
</gene>
<comment type="pathway">
    <text evidence="1">Cofactor biosynthesis; ubiquinone biosynthesis [regulation].</text>
</comment>
<dbReference type="CDD" id="cd13972">
    <property type="entry name" value="UbiB"/>
    <property type="match status" value="1"/>
</dbReference>
<organism evidence="15 16">
    <name type="scientific">Segnochrobactrum spirostomi</name>
    <dbReference type="NCBI Taxonomy" id="2608987"/>
    <lineage>
        <taxon>Bacteria</taxon>
        <taxon>Pseudomonadati</taxon>
        <taxon>Pseudomonadota</taxon>
        <taxon>Alphaproteobacteria</taxon>
        <taxon>Hyphomicrobiales</taxon>
        <taxon>Segnochrobactraceae</taxon>
        <taxon>Segnochrobactrum</taxon>
    </lineage>
</organism>
<protein>
    <submittedName>
        <fullName evidence="15">2-polyprenylphenol 6-hydroxylase</fullName>
    </submittedName>
</protein>
<evidence type="ECO:0000256" key="6">
    <source>
        <dbReference type="ARBA" id="ARBA00022688"/>
    </source>
</evidence>
<reference evidence="15 16" key="1">
    <citation type="submission" date="2019-09" db="EMBL/GenBank/DDBJ databases">
        <title>Segnochrobactrum spirostomi gen. nov., sp. nov., isolated from the ciliate Spirostomum cf. yagiui and description of a novel family, Segnochrobactraceae fam. nov. within the order Rhizobiales of the class Alphaproteobacteria.</title>
        <authorList>
            <person name="Akter S."/>
            <person name="Shazib S.U.A."/>
            <person name="Shin M.K."/>
        </authorList>
    </citation>
    <scope>NUCLEOTIDE SEQUENCE [LARGE SCALE GENOMIC DNA]</scope>
    <source>
        <strain evidence="15 16">Sp-1</strain>
    </source>
</reference>
<keyword evidence="11 13" id="KW-1133">Transmembrane helix</keyword>
<dbReference type="GO" id="GO:0005524">
    <property type="term" value="F:ATP binding"/>
    <property type="evidence" value="ECO:0007669"/>
    <property type="project" value="UniProtKB-KW"/>
</dbReference>
<evidence type="ECO:0000256" key="5">
    <source>
        <dbReference type="ARBA" id="ARBA00022679"/>
    </source>
</evidence>
<keyword evidence="10" id="KW-0067">ATP-binding</keyword>
<evidence type="ECO:0000256" key="9">
    <source>
        <dbReference type="ARBA" id="ARBA00022777"/>
    </source>
</evidence>
<dbReference type="GO" id="GO:0016301">
    <property type="term" value="F:kinase activity"/>
    <property type="evidence" value="ECO:0007669"/>
    <property type="project" value="UniProtKB-KW"/>
</dbReference>
<feature type="domain" description="ABC1 atypical kinase-like" evidence="14">
    <location>
        <begin position="95"/>
        <end position="344"/>
    </location>
</feature>
<keyword evidence="3" id="KW-1003">Cell membrane</keyword>
<dbReference type="PANTHER" id="PTHR10566">
    <property type="entry name" value="CHAPERONE-ACTIVITY OF BC1 COMPLEX CABC1 -RELATED"/>
    <property type="match status" value="1"/>
</dbReference>
<dbReference type="Pfam" id="PF03109">
    <property type="entry name" value="ABC1"/>
    <property type="match status" value="1"/>
</dbReference>
<dbReference type="SUPFAM" id="SSF56112">
    <property type="entry name" value="Protein kinase-like (PK-like)"/>
    <property type="match status" value="1"/>
</dbReference>
<dbReference type="InterPro" id="IPR010232">
    <property type="entry name" value="UbiB"/>
</dbReference>
<dbReference type="AlphaFoldDB" id="A0A6A7Y2K2"/>
<evidence type="ECO:0000313" key="15">
    <source>
        <dbReference type="EMBL" id="MQT12945.1"/>
    </source>
</evidence>
<feature type="transmembrane region" description="Helical" evidence="13">
    <location>
        <begin position="509"/>
        <end position="527"/>
    </location>
</feature>
<dbReference type="EMBL" id="VWNA01000001">
    <property type="protein sequence ID" value="MQT12945.1"/>
    <property type="molecule type" value="Genomic_DNA"/>
</dbReference>
<proteinExistence type="inferred from homology"/>
<evidence type="ECO:0000259" key="14">
    <source>
        <dbReference type="Pfam" id="PF03109"/>
    </source>
</evidence>
<evidence type="ECO:0000256" key="1">
    <source>
        <dbReference type="ARBA" id="ARBA00005020"/>
    </source>
</evidence>
<keyword evidence="5" id="KW-0808">Transferase</keyword>
<keyword evidence="12 13" id="KW-0472">Membrane</keyword>
<dbReference type="InterPro" id="IPR050154">
    <property type="entry name" value="UbiB_kinase"/>
</dbReference>
<keyword evidence="9" id="KW-0418">Kinase</keyword>
<accession>A0A6A7Y2K2</accession>
<keyword evidence="6" id="KW-0831">Ubiquinone biosynthesis</keyword>
<evidence type="ECO:0000256" key="12">
    <source>
        <dbReference type="ARBA" id="ARBA00023136"/>
    </source>
</evidence>
<dbReference type="InterPro" id="IPR011009">
    <property type="entry name" value="Kinase-like_dom_sf"/>
</dbReference>
<evidence type="ECO:0000256" key="4">
    <source>
        <dbReference type="ARBA" id="ARBA00022519"/>
    </source>
</evidence>
<evidence type="ECO:0000256" key="2">
    <source>
        <dbReference type="ARBA" id="ARBA00009670"/>
    </source>
</evidence>
<name>A0A6A7Y2K2_9HYPH</name>
<evidence type="ECO:0000256" key="13">
    <source>
        <dbReference type="SAM" id="Phobius"/>
    </source>
</evidence>